<evidence type="ECO:0000313" key="6">
    <source>
        <dbReference type="Proteomes" id="UP000677457"/>
    </source>
</evidence>
<dbReference type="InterPro" id="IPR050493">
    <property type="entry name" value="FAD-dep_Monooxygenase_BioMet"/>
</dbReference>
<evidence type="ECO:0000259" key="4">
    <source>
        <dbReference type="Pfam" id="PF01494"/>
    </source>
</evidence>
<evidence type="ECO:0000256" key="3">
    <source>
        <dbReference type="SAM" id="MobiDB-lite"/>
    </source>
</evidence>
<dbReference type="PANTHER" id="PTHR13789">
    <property type="entry name" value="MONOOXYGENASE"/>
    <property type="match status" value="1"/>
</dbReference>
<keyword evidence="2" id="KW-0503">Monooxygenase</keyword>
<protein>
    <recommendedName>
        <fullName evidence="4">FAD-binding domain-containing protein</fullName>
    </recommendedName>
</protein>
<organism evidence="5 6">
    <name type="scientific">Salinispora arenicola</name>
    <dbReference type="NCBI Taxonomy" id="168697"/>
    <lineage>
        <taxon>Bacteria</taxon>
        <taxon>Bacillati</taxon>
        <taxon>Actinomycetota</taxon>
        <taxon>Actinomycetes</taxon>
        <taxon>Micromonosporales</taxon>
        <taxon>Micromonosporaceae</taxon>
        <taxon>Salinispora</taxon>
    </lineage>
</organism>
<reference evidence="5 6" key="1">
    <citation type="submission" date="2021-03" db="EMBL/GenBank/DDBJ databases">
        <title>Whole genome shotgun sequence of Salinispora arenicola NBRC 105043.</title>
        <authorList>
            <person name="Komaki H."/>
            <person name="Tamura T."/>
        </authorList>
    </citation>
    <scope>NUCLEOTIDE SEQUENCE [LARGE SCALE GENOMIC DNA]</scope>
    <source>
        <strain evidence="5 6">NBRC 105043</strain>
    </source>
</reference>
<dbReference type="SUPFAM" id="SSF51905">
    <property type="entry name" value="FAD/NAD(P)-binding domain"/>
    <property type="match status" value="1"/>
</dbReference>
<accession>A0ABQ4JKU0</accession>
<name>A0ABQ4JKU0_SALAC</name>
<dbReference type="InterPro" id="IPR002938">
    <property type="entry name" value="FAD-bd"/>
</dbReference>
<evidence type="ECO:0000313" key="5">
    <source>
        <dbReference type="EMBL" id="GIM81722.1"/>
    </source>
</evidence>
<proteinExistence type="predicted"/>
<dbReference type="PRINTS" id="PR00420">
    <property type="entry name" value="RNGMNOXGNASE"/>
</dbReference>
<dbReference type="PANTHER" id="PTHR13789:SF309">
    <property type="entry name" value="PUTATIVE (AFU_ORTHOLOGUE AFUA_6G14510)-RELATED"/>
    <property type="match status" value="1"/>
</dbReference>
<evidence type="ECO:0000256" key="2">
    <source>
        <dbReference type="ARBA" id="ARBA00023033"/>
    </source>
</evidence>
<dbReference type="Proteomes" id="UP000677457">
    <property type="component" value="Unassembled WGS sequence"/>
</dbReference>
<evidence type="ECO:0000256" key="1">
    <source>
        <dbReference type="ARBA" id="ARBA00023002"/>
    </source>
</evidence>
<feature type="domain" description="FAD-binding" evidence="4">
    <location>
        <begin position="74"/>
        <end position="140"/>
    </location>
</feature>
<dbReference type="InterPro" id="IPR036188">
    <property type="entry name" value="FAD/NAD-bd_sf"/>
</dbReference>
<feature type="compositionally biased region" description="Polar residues" evidence="3">
    <location>
        <begin position="141"/>
        <end position="158"/>
    </location>
</feature>
<keyword evidence="1" id="KW-0560">Oxidoreductase</keyword>
<keyword evidence="6" id="KW-1185">Reference proteome</keyword>
<sequence>MFGSRAFFGYTTPPDGRTWWFARLDATELTQRMRPEHWRHRVLDAFRDDSGPAAEIVAATGDDIVGSNSYDIPTTPKWHNGTMVLAGDAAHAASPAAAQGASMALEDAVALARCLGAHGDLRKAFDAYESLRREPTEETVAASSRMSNGGTRSPTGPS</sequence>
<dbReference type="EMBL" id="BOQM01000002">
    <property type="protein sequence ID" value="GIM81722.1"/>
    <property type="molecule type" value="Genomic_DNA"/>
</dbReference>
<gene>
    <name evidence="5" type="ORF">Sar04_03580</name>
</gene>
<feature type="region of interest" description="Disordered" evidence="3">
    <location>
        <begin position="132"/>
        <end position="158"/>
    </location>
</feature>
<dbReference type="Pfam" id="PF01494">
    <property type="entry name" value="FAD_binding_3"/>
    <property type="match status" value="1"/>
</dbReference>
<dbReference type="Gene3D" id="3.50.50.60">
    <property type="entry name" value="FAD/NAD(P)-binding domain"/>
    <property type="match status" value="1"/>
</dbReference>
<comment type="caution">
    <text evidence="5">The sequence shown here is derived from an EMBL/GenBank/DDBJ whole genome shotgun (WGS) entry which is preliminary data.</text>
</comment>